<dbReference type="Pfam" id="PF01253">
    <property type="entry name" value="SUI1"/>
    <property type="match status" value="1"/>
</dbReference>
<dbReference type="PROSITE" id="PS50890">
    <property type="entry name" value="PUA"/>
    <property type="match status" value="1"/>
</dbReference>
<dbReference type="AlphaFoldDB" id="A0A180GF82"/>
<dbReference type="OrthoDB" id="199771at2759"/>
<accession>A0A180GF82</accession>
<feature type="domain" description="SUI1" evidence="2">
    <location>
        <begin position="477"/>
        <end position="582"/>
    </location>
</feature>
<reference evidence="4 5" key="3">
    <citation type="journal article" date="2017" name="G3 (Bethesda)">
        <title>Comparative analysis highlights variable genome content of wheat rusts and divergence of the mating loci.</title>
        <authorList>
            <person name="Cuomo C.A."/>
            <person name="Bakkeren G."/>
            <person name="Khalil H.B."/>
            <person name="Panwar V."/>
            <person name="Joly D."/>
            <person name="Linning R."/>
            <person name="Sakthikumar S."/>
            <person name="Song X."/>
            <person name="Adiconis X."/>
            <person name="Fan L."/>
            <person name="Goldberg J.M."/>
            <person name="Levin J.Z."/>
            <person name="Young S."/>
            <person name="Zeng Q."/>
            <person name="Anikster Y."/>
            <person name="Bruce M."/>
            <person name="Wang M."/>
            <person name="Yin C."/>
            <person name="McCallum B."/>
            <person name="Szabo L.J."/>
            <person name="Hulbert S."/>
            <person name="Chen X."/>
            <person name="Fellers J.P."/>
        </authorList>
    </citation>
    <scope>NUCLEOTIDE SEQUENCE</scope>
    <source>
        <strain evidence="5">Isolate 1-1 / race 1 (BBBD)</strain>
        <strain evidence="4">isolate 1-1 / race 1 (BBBD)</strain>
    </source>
</reference>
<dbReference type="EMBL" id="ADAS02000082">
    <property type="protein sequence ID" value="OAV91315.1"/>
    <property type="molecule type" value="Genomic_DNA"/>
</dbReference>
<proteinExistence type="predicted"/>
<reference evidence="4" key="4">
    <citation type="submission" date="2025-05" db="UniProtKB">
        <authorList>
            <consortium name="EnsemblFungi"/>
        </authorList>
    </citation>
    <scope>IDENTIFICATION</scope>
    <source>
        <strain evidence="4">isolate 1-1 / race 1 (BBBD)</strain>
    </source>
</reference>
<dbReference type="Pfam" id="PF26292">
    <property type="entry name" value="PUA_elF2D"/>
    <property type="match status" value="1"/>
</dbReference>
<feature type="compositionally biased region" description="Low complexity" evidence="1">
    <location>
        <begin position="204"/>
        <end position="215"/>
    </location>
</feature>
<dbReference type="PANTHER" id="PTHR12217">
    <property type="entry name" value="EUKARYOTIC TRANSLATION INITIATION FACTOR 2D"/>
    <property type="match status" value="1"/>
</dbReference>
<dbReference type="STRING" id="630390.A0A180GF82"/>
<dbReference type="SUPFAM" id="SSF88697">
    <property type="entry name" value="PUA domain-like"/>
    <property type="match status" value="1"/>
</dbReference>
<evidence type="ECO:0000313" key="3">
    <source>
        <dbReference type="EMBL" id="OAV91315.1"/>
    </source>
</evidence>
<dbReference type="GO" id="GO:0003743">
    <property type="term" value="F:translation initiation factor activity"/>
    <property type="evidence" value="ECO:0007669"/>
    <property type="project" value="InterPro"/>
</dbReference>
<dbReference type="InterPro" id="IPR001950">
    <property type="entry name" value="SUI1"/>
</dbReference>
<evidence type="ECO:0000313" key="5">
    <source>
        <dbReference type="Proteomes" id="UP000005240"/>
    </source>
</evidence>
<dbReference type="InterPro" id="IPR048248">
    <property type="entry name" value="PUA_eIF2d-like"/>
</dbReference>
<dbReference type="CDD" id="cd21156">
    <property type="entry name" value="PUA_eIF2d-like"/>
    <property type="match status" value="1"/>
</dbReference>
<dbReference type="VEuPathDB" id="FungiDB:PTTG_27993"/>
<dbReference type="InterPro" id="IPR039757">
    <property type="entry name" value="EIF2D"/>
</dbReference>
<feature type="region of interest" description="Disordered" evidence="1">
    <location>
        <begin position="197"/>
        <end position="219"/>
    </location>
</feature>
<dbReference type="Pfam" id="PF17832">
    <property type="entry name" value="Pre-PUA"/>
    <property type="match status" value="1"/>
</dbReference>
<evidence type="ECO:0000256" key="1">
    <source>
        <dbReference type="SAM" id="MobiDB-lite"/>
    </source>
</evidence>
<dbReference type="Pfam" id="PF25304">
    <property type="entry name" value="WHD_eIF2D"/>
    <property type="match status" value="1"/>
</dbReference>
<name>A0A180GF82_PUCT1</name>
<dbReference type="SUPFAM" id="SSF55159">
    <property type="entry name" value="eIF1-like"/>
    <property type="match status" value="1"/>
</dbReference>
<evidence type="ECO:0000313" key="4">
    <source>
        <dbReference type="EnsemblFungi" id="PTTG_27993-t43_1-p1"/>
    </source>
</evidence>
<dbReference type="Gene3D" id="3.30.780.10">
    <property type="entry name" value="SUI1-like domain"/>
    <property type="match status" value="1"/>
</dbReference>
<feature type="region of interest" description="Disordered" evidence="1">
    <location>
        <begin position="331"/>
        <end position="352"/>
    </location>
</feature>
<evidence type="ECO:0000259" key="2">
    <source>
        <dbReference type="PROSITE" id="PS50296"/>
    </source>
</evidence>
<organism evidence="3">
    <name type="scientific">Puccinia triticina (isolate 1-1 / race 1 (BBBD))</name>
    <name type="common">Brown leaf rust fungus</name>
    <dbReference type="NCBI Taxonomy" id="630390"/>
    <lineage>
        <taxon>Eukaryota</taxon>
        <taxon>Fungi</taxon>
        <taxon>Dikarya</taxon>
        <taxon>Basidiomycota</taxon>
        <taxon>Pucciniomycotina</taxon>
        <taxon>Pucciniomycetes</taxon>
        <taxon>Pucciniales</taxon>
        <taxon>Pucciniaceae</taxon>
        <taxon>Puccinia</taxon>
    </lineage>
</organism>
<dbReference type="InterPro" id="IPR057429">
    <property type="entry name" value="WH_eIF2D"/>
</dbReference>
<dbReference type="Proteomes" id="UP000005240">
    <property type="component" value="Unassembled WGS sequence"/>
</dbReference>
<dbReference type="GO" id="GO:0001731">
    <property type="term" value="P:formation of translation preinitiation complex"/>
    <property type="evidence" value="ECO:0007669"/>
    <property type="project" value="InterPro"/>
</dbReference>
<dbReference type="EnsemblFungi" id="PTTG_27993-t43_1">
    <property type="protein sequence ID" value="PTTG_27993-t43_1-p1"/>
    <property type="gene ID" value="PTTG_27993"/>
</dbReference>
<dbReference type="InterPro" id="IPR036877">
    <property type="entry name" value="SUI1_dom_sf"/>
</dbReference>
<keyword evidence="5" id="KW-1185">Reference proteome</keyword>
<dbReference type="Gene3D" id="3.10.400.20">
    <property type="match status" value="1"/>
</dbReference>
<protein>
    <recommendedName>
        <fullName evidence="2">SUI1 domain-containing protein</fullName>
    </recommendedName>
</protein>
<gene>
    <name evidence="3" type="ORF">PTTG_27993</name>
</gene>
<dbReference type="PANTHER" id="PTHR12217:SF4">
    <property type="entry name" value="EUKARYOTIC TRANSLATION INITIATION FACTOR 2D"/>
    <property type="match status" value="1"/>
</dbReference>
<reference evidence="3" key="1">
    <citation type="submission" date="2009-11" db="EMBL/GenBank/DDBJ databases">
        <authorList>
            <consortium name="The Broad Institute Genome Sequencing Platform"/>
            <person name="Ward D."/>
            <person name="Feldgarden M."/>
            <person name="Earl A."/>
            <person name="Young S.K."/>
            <person name="Zeng Q."/>
            <person name="Koehrsen M."/>
            <person name="Alvarado L."/>
            <person name="Berlin A."/>
            <person name="Bochicchio J."/>
            <person name="Borenstein D."/>
            <person name="Chapman S.B."/>
            <person name="Chen Z."/>
            <person name="Engels R."/>
            <person name="Freedman E."/>
            <person name="Gellesch M."/>
            <person name="Goldberg J."/>
            <person name="Griggs A."/>
            <person name="Gujja S."/>
            <person name="Heilman E."/>
            <person name="Heiman D."/>
            <person name="Hepburn T."/>
            <person name="Howarth C."/>
            <person name="Jen D."/>
            <person name="Larson L."/>
            <person name="Lewis B."/>
            <person name="Mehta T."/>
            <person name="Park D."/>
            <person name="Pearson M."/>
            <person name="Roberts A."/>
            <person name="Saif S."/>
            <person name="Shea T."/>
            <person name="Shenoy N."/>
            <person name="Sisk P."/>
            <person name="Stolte C."/>
            <person name="Sykes S."/>
            <person name="Thomson T."/>
            <person name="Walk T."/>
            <person name="White J."/>
            <person name="Yandava C."/>
            <person name="Izard J."/>
            <person name="Baranova O.V."/>
            <person name="Blanton J.M."/>
            <person name="Tanner A.C."/>
            <person name="Dewhirst F.E."/>
            <person name="Haas B."/>
            <person name="Nusbaum C."/>
            <person name="Birren B."/>
        </authorList>
    </citation>
    <scope>NUCLEOTIDE SEQUENCE [LARGE SCALE GENOMIC DNA]</scope>
    <source>
        <strain evidence="3">1-1 BBBD Race 1</strain>
    </source>
</reference>
<feature type="compositionally biased region" description="Basic and acidic residues" evidence="1">
    <location>
        <begin position="331"/>
        <end position="347"/>
    </location>
</feature>
<dbReference type="InterPro" id="IPR041366">
    <property type="entry name" value="Pre-PUA"/>
</dbReference>
<reference evidence="3" key="2">
    <citation type="submission" date="2016-05" db="EMBL/GenBank/DDBJ databases">
        <title>Comparative analysis highlights variable genome content of wheat rusts and divergence of the mating loci.</title>
        <authorList>
            <person name="Cuomo C.A."/>
            <person name="Bakkeren G."/>
            <person name="Szabo L."/>
            <person name="Khalil H."/>
            <person name="Joly D."/>
            <person name="Goldberg J."/>
            <person name="Young S."/>
            <person name="Zeng Q."/>
            <person name="Fellers J."/>
        </authorList>
    </citation>
    <scope>NUCLEOTIDE SEQUENCE [LARGE SCALE GENOMIC DNA]</scope>
    <source>
        <strain evidence="3">1-1 BBBD Race 1</strain>
    </source>
</reference>
<dbReference type="InterPro" id="IPR015947">
    <property type="entry name" value="PUA-like_sf"/>
</dbReference>
<sequence length="592" mass="65266">MFKKAHTTKPAYPISGSAKKKLTSQLNLAPHELSNATITIAKAYNHLHQALTIYYHAKEPIYFQISKNDNNQLIPTIYTLLRNPELLPRITTNQLVLDKLAQGADLMIPGLLKTQLEQLPDLKKNQLVSVSGPNPHDPIWAVGFLADDIANLISADTGKAVITIHTQNDYLWNSGPRRIPERLAEPAVAEEPQLEKLSLEDESPTSQSASPSQPAVKAVTKPPAQDVDRFLQSALLMTLWKGDRLEAELPMPASLFYSDHILPNRPCECPKAVAVKDSSAKNLAKWIKLAHKSGFIKAKEERKGAETMVVALNLEHPELATFSKFRTIADQEKEDSKHDPGTQEAEAKPSSSAWTLPKTEIVELFRAKKEAGVLCWIWQTELDQEGLHPRHAVKRALAAYLNAQVAPPTGGSKPVDRSLVRPDPVLIQALPPDTLPDGPVSRNKLAEIVLEQAFEPWWRLVRDNVLVVERKGQMPGIVIKMKKKAGPKQATLVAGVEVFGIEPIRLAKELKVLCAGSTTTHPVPSNHPSTAALSLATKHILPQLTAHFLDNLHYASEPGGLVEVECQGDRRTFIQTLLVEKFGVPKAFVTVL</sequence>
<dbReference type="PROSITE" id="PS50296">
    <property type="entry name" value="SUI1"/>
    <property type="match status" value="1"/>
</dbReference>